<dbReference type="AlphaFoldDB" id="A0A382G5E4"/>
<protein>
    <submittedName>
        <fullName evidence="1">Uncharacterized protein</fullName>
    </submittedName>
</protein>
<accession>A0A382G5E4</accession>
<proteinExistence type="predicted"/>
<name>A0A382G5E4_9ZZZZ</name>
<dbReference type="EMBL" id="UINC01053677">
    <property type="protein sequence ID" value="SVB70480.1"/>
    <property type="molecule type" value="Genomic_DNA"/>
</dbReference>
<evidence type="ECO:0000313" key="1">
    <source>
        <dbReference type="EMBL" id="SVB70480.1"/>
    </source>
</evidence>
<feature type="non-terminal residue" evidence="1">
    <location>
        <position position="36"/>
    </location>
</feature>
<organism evidence="1">
    <name type="scientific">marine metagenome</name>
    <dbReference type="NCBI Taxonomy" id="408172"/>
    <lineage>
        <taxon>unclassified sequences</taxon>
        <taxon>metagenomes</taxon>
        <taxon>ecological metagenomes</taxon>
    </lineage>
</organism>
<gene>
    <name evidence="1" type="ORF">METZ01_LOCUS223334</name>
</gene>
<sequence length="36" mass="3832">MFVLAFNVANTSLSISTSSNSKANIAFVPIIPARIH</sequence>
<reference evidence="1" key="1">
    <citation type="submission" date="2018-05" db="EMBL/GenBank/DDBJ databases">
        <authorList>
            <person name="Lanie J.A."/>
            <person name="Ng W.-L."/>
            <person name="Kazmierczak K.M."/>
            <person name="Andrzejewski T.M."/>
            <person name="Davidsen T.M."/>
            <person name="Wayne K.J."/>
            <person name="Tettelin H."/>
            <person name="Glass J.I."/>
            <person name="Rusch D."/>
            <person name="Podicherti R."/>
            <person name="Tsui H.-C.T."/>
            <person name="Winkler M.E."/>
        </authorList>
    </citation>
    <scope>NUCLEOTIDE SEQUENCE</scope>
</reference>